<dbReference type="InterPro" id="IPR006070">
    <property type="entry name" value="Sua5-like_dom"/>
</dbReference>
<dbReference type="InterPro" id="IPR005145">
    <property type="entry name" value="Sua5_C"/>
</dbReference>
<dbReference type="GO" id="GO:0061710">
    <property type="term" value="F:L-threonylcarbamoyladenylate synthase"/>
    <property type="evidence" value="ECO:0007669"/>
    <property type="project" value="UniProtKB-EC"/>
</dbReference>
<evidence type="ECO:0000256" key="11">
    <source>
        <dbReference type="ARBA" id="ARBA00029774"/>
    </source>
</evidence>
<comment type="catalytic activity">
    <reaction evidence="12">
        <text>L-threonine + hydrogencarbonate + ATP = L-threonylcarbamoyladenylate + diphosphate + H2O</text>
        <dbReference type="Rhea" id="RHEA:36407"/>
        <dbReference type="ChEBI" id="CHEBI:15377"/>
        <dbReference type="ChEBI" id="CHEBI:17544"/>
        <dbReference type="ChEBI" id="CHEBI:30616"/>
        <dbReference type="ChEBI" id="CHEBI:33019"/>
        <dbReference type="ChEBI" id="CHEBI:57926"/>
        <dbReference type="ChEBI" id="CHEBI:73682"/>
        <dbReference type="EC" id="2.7.7.87"/>
    </reaction>
</comment>
<dbReference type="GO" id="GO:0005737">
    <property type="term" value="C:cytoplasm"/>
    <property type="evidence" value="ECO:0007669"/>
    <property type="project" value="UniProtKB-SubCell"/>
</dbReference>
<gene>
    <name evidence="14" type="ORF">UFOPK4098_01004</name>
</gene>
<evidence type="ECO:0000256" key="1">
    <source>
        <dbReference type="ARBA" id="ARBA00004496"/>
    </source>
</evidence>
<dbReference type="EMBL" id="CAFBPN010000053">
    <property type="protein sequence ID" value="CAB5023631.1"/>
    <property type="molecule type" value="Genomic_DNA"/>
</dbReference>
<organism evidence="14">
    <name type="scientific">freshwater metagenome</name>
    <dbReference type="NCBI Taxonomy" id="449393"/>
    <lineage>
        <taxon>unclassified sequences</taxon>
        <taxon>metagenomes</taxon>
        <taxon>ecological metagenomes</taxon>
    </lineage>
</organism>
<proteinExistence type="inferred from homology"/>
<keyword evidence="5" id="KW-0963">Cytoplasm</keyword>
<evidence type="ECO:0000256" key="7">
    <source>
        <dbReference type="ARBA" id="ARBA00022694"/>
    </source>
</evidence>
<dbReference type="AlphaFoldDB" id="A0A6J7R2R1"/>
<dbReference type="NCBIfam" id="TIGR00057">
    <property type="entry name" value="L-threonylcarbamoyladenylate synthase"/>
    <property type="match status" value="1"/>
</dbReference>
<sequence>MVGREFFVSDNVAVCLELIDDGGGIAQATEILRAGGTVALPSETVYGLGADATNASAVSKIFTAKNRPASHPLIIHIENIESARSFSNDFNVVAETLGSSFWPGPLTLLVKRSSKVIDEITGGRETVALRVPAHETFQKVLHAFSQVGSGAIAAPSANKYGSVSPTTAQHVLSDMGNHIDAVLDGGNCVVGIESTIVDCTVNPPAILRQGAITLELVNSALRHTGAVATEEFTGESRAPGMKLSHYAPLASVKLFENKVALSSYEEHCALNKISFVTILGSEDREIYARELYSMLRDADASQPTEILVLLPEPSDIGVAIRDRLFKAAAPR</sequence>
<evidence type="ECO:0000256" key="8">
    <source>
        <dbReference type="ARBA" id="ARBA00022695"/>
    </source>
</evidence>
<dbReference type="GO" id="GO:0005524">
    <property type="term" value="F:ATP binding"/>
    <property type="evidence" value="ECO:0007669"/>
    <property type="project" value="UniProtKB-KW"/>
</dbReference>
<dbReference type="EC" id="2.7.7.87" evidence="3"/>
<dbReference type="InterPro" id="IPR038385">
    <property type="entry name" value="Sua5/YwlC_C"/>
</dbReference>
<evidence type="ECO:0000256" key="5">
    <source>
        <dbReference type="ARBA" id="ARBA00022490"/>
    </source>
</evidence>
<keyword evidence="9" id="KW-0547">Nucleotide-binding</keyword>
<dbReference type="PIRSF" id="PIRSF004930">
    <property type="entry name" value="Tln_factor_SUA5"/>
    <property type="match status" value="1"/>
</dbReference>
<keyword evidence="6" id="KW-0808">Transferase</keyword>
<keyword evidence="8" id="KW-0548">Nucleotidyltransferase</keyword>
<evidence type="ECO:0000256" key="3">
    <source>
        <dbReference type="ARBA" id="ARBA00012584"/>
    </source>
</evidence>
<dbReference type="InterPro" id="IPR017945">
    <property type="entry name" value="DHBP_synth_RibB-like_a/b_dom"/>
</dbReference>
<evidence type="ECO:0000256" key="9">
    <source>
        <dbReference type="ARBA" id="ARBA00022741"/>
    </source>
</evidence>
<dbReference type="PROSITE" id="PS51163">
    <property type="entry name" value="YRDC"/>
    <property type="match status" value="1"/>
</dbReference>
<accession>A0A6J7R2R1</accession>
<dbReference type="InterPro" id="IPR010923">
    <property type="entry name" value="T(6)A37_SUA5"/>
</dbReference>
<comment type="subcellular location">
    <subcellularLocation>
        <location evidence="1">Cytoplasm</location>
    </subcellularLocation>
</comment>
<dbReference type="PANTHER" id="PTHR17490">
    <property type="entry name" value="SUA5"/>
    <property type="match status" value="1"/>
</dbReference>
<dbReference type="Gene3D" id="3.40.50.11030">
    <property type="entry name" value="Threonylcarbamoyl-AMP synthase, C-terminal domain"/>
    <property type="match status" value="1"/>
</dbReference>
<dbReference type="GO" id="GO:0003725">
    <property type="term" value="F:double-stranded RNA binding"/>
    <property type="evidence" value="ECO:0007669"/>
    <property type="project" value="InterPro"/>
</dbReference>
<evidence type="ECO:0000313" key="14">
    <source>
        <dbReference type="EMBL" id="CAB5023631.1"/>
    </source>
</evidence>
<reference evidence="14" key="1">
    <citation type="submission" date="2020-05" db="EMBL/GenBank/DDBJ databases">
        <authorList>
            <person name="Chiriac C."/>
            <person name="Salcher M."/>
            <person name="Ghai R."/>
            <person name="Kavagutti S V."/>
        </authorList>
    </citation>
    <scope>NUCLEOTIDE SEQUENCE</scope>
</reference>
<feature type="domain" description="YrdC-like" evidence="13">
    <location>
        <begin position="22"/>
        <end position="212"/>
    </location>
</feature>
<dbReference type="GO" id="GO:0006450">
    <property type="term" value="P:regulation of translational fidelity"/>
    <property type="evidence" value="ECO:0007669"/>
    <property type="project" value="TreeGrafter"/>
</dbReference>
<evidence type="ECO:0000256" key="12">
    <source>
        <dbReference type="ARBA" id="ARBA00048366"/>
    </source>
</evidence>
<keyword evidence="10" id="KW-0067">ATP-binding</keyword>
<keyword evidence="7" id="KW-0819">tRNA processing</keyword>
<dbReference type="InterPro" id="IPR050156">
    <property type="entry name" value="TC-AMP_synthase_SUA5"/>
</dbReference>
<dbReference type="PANTHER" id="PTHR17490:SF16">
    <property type="entry name" value="THREONYLCARBAMOYL-AMP SYNTHASE"/>
    <property type="match status" value="1"/>
</dbReference>
<evidence type="ECO:0000256" key="2">
    <source>
        <dbReference type="ARBA" id="ARBA00007663"/>
    </source>
</evidence>
<name>A0A6J7R2R1_9ZZZZ</name>
<dbReference type="SUPFAM" id="SSF55821">
    <property type="entry name" value="YrdC/RibB"/>
    <property type="match status" value="1"/>
</dbReference>
<dbReference type="Pfam" id="PF01300">
    <property type="entry name" value="Sua5_yciO_yrdC"/>
    <property type="match status" value="1"/>
</dbReference>
<dbReference type="GO" id="GO:0008033">
    <property type="term" value="P:tRNA processing"/>
    <property type="evidence" value="ECO:0007669"/>
    <property type="project" value="UniProtKB-KW"/>
</dbReference>
<dbReference type="Gene3D" id="3.90.870.10">
    <property type="entry name" value="DHBP synthase"/>
    <property type="match status" value="1"/>
</dbReference>
<evidence type="ECO:0000256" key="4">
    <source>
        <dbReference type="ARBA" id="ARBA00015492"/>
    </source>
</evidence>
<evidence type="ECO:0000259" key="13">
    <source>
        <dbReference type="PROSITE" id="PS51163"/>
    </source>
</evidence>
<protein>
    <recommendedName>
        <fullName evidence="4">Threonylcarbamoyl-AMP synthase</fullName>
        <ecNumber evidence="3">2.7.7.87</ecNumber>
    </recommendedName>
    <alternativeName>
        <fullName evidence="11">L-threonylcarbamoyladenylate synthase</fullName>
    </alternativeName>
</protein>
<comment type="similarity">
    <text evidence="2">Belongs to the SUA5 family.</text>
</comment>
<evidence type="ECO:0000256" key="6">
    <source>
        <dbReference type="ARBA" id="ARBA00022679"/>
    </source>
</evidence>
<dbReference type="Pfam" id="PF03481">
    <property type="entry name" value="Sua5_C"/>
    <property type="match status" value="1"/>
</dbReference>
<dbReference type="GO" id="GO:0000049">
    <property type="term" value="F:tRNA binding"/>
    <property type="evidence" value="ECO:0007669"/>
    <property type="project" value="TreeGrafter"/>
</dbReference>
<evidence type="ECO:0000256" key="10">
    <source>
        <dbReference type="ARBA" id="ARBA00022840"/>
    </source>
</evidence>